<dbReference type="InterPro" id="IPR007741">
    <property type="entry name" value="Ribosomal_mL43/mS25/NADH_DH"/>
</dbReference>
<dbReference type="PROSITE" id="PS51808">
    <property type="entry name" value="CHCH"/>
    <property type="match status" value="1"/>
</dbReference>
<dbReference type="InterPro" id="IPR048280">
    <property type="entry name" value="COX6B-like"/>
</dbReference>
<dbReference type="Proteomes" id="UP000481858">
    <property type="component" value="Unassembled WGS sequence"/>
</dbReference>
<feature type="domain" description="Ribosomal protein/NADH dehydrogenase" evidence="8">
    <location>
        <begin position="117"/>
        <end position="206"/>
    </location>
</feature>
<dbReference type="InterPro" id="IPR003213">
    <property type="entry name" value="Cyt_c_oxidase_su6B"/>
</dbReference>
<organism evidence="9 10">
    <name type="scientific">Xylaria multiplex</name>
    <dbReference type="NCBI Taxonomy" id="323545"/>
    <lineage>
        <taxon>Eukaryota</taxon>
        <taxon>Fungi</taxon>
        <taxon>Dikarya</taxon>
        <taxon>Ascomycota</taxon>
        <taxon>Pezizomycotina</taxon>
        <taxon>Sordariomycetes</taxon>
        <taxon>Xylariomycetidae</taxon>
        <taxon>Xylariales</taxon>
        <taxon>Xylariaceae</taxon>
        <taxon>Xylaria</taxon>
    </lineage>
</organism>
<evidence type="ECO:0000256" key="5">
    <source>
        <dbReference type="ARBA" id="ARBA00023157"/>
    </source>
</evidence>
<keyword evidence="4" id="KW-0496">Mitochondrion</keyword>
<dbReference type="Pfam" id="PF02297">
    <property type="entry name" value="COX6B"/>
    <property type="match status" value="1"/>
</dbReference>
<evidence type="ECO:0000256" key="2">
    <source>
        <dbReference type="ARBA" id="ARBA00004673"/>
    </source>
</evidence>
<evidence type="ECO:0000256" key="4">
    <source>
        <dbReference type="ARBA" id="ARBA00023128"/>
    </source>
</evidence>
<dbReference type="InterPro" id="IPR036549">
    <property type="entry name" value="CX6/COA6-like_sf"/>
</dbReference>
<dbReference type="GO" id="GO:0045277">
    <property type="term" value="C:respiratory chain complex IV"/>
    <property type="evidence" value="ECO:0007669"/>
    <property type="project" value="InterPro"/>
</dbReference>
<comment type="pathway">
    <text evidence="2">Energy metabolism; oxidative phosphorylation.</text>
</comment>
<comment type="caution">
    <text evidence="9">The sequence shown here is derived from an EMBL/GenBank/DDBJ whole genome shotgun (WGS) entry which is preliminary data.</text>
</comment>
<evidence type="ECO:0000256" key="3">
    <source>
        <dbReference type="ARBA" id="ARBA00006425"/>
    </source>
</evidence>
<evidence type="ECO:0000259" key="8">
    <source>
        <dbReference type="Pfam" id="PF05047"/>
    </source>
</evidence>
<dbReference type="OrthoDB" id="1107506at2759"/>
<proteinExistence type="inferred from homology"/>
<sequence>MSDDERETKPFKFVTGLPGVDARFPNQNQTKHCWQNYVDYHKCINAKGEDFAPCRQFFLAYRSLCPSGWYQRWDDQRGSYKYPHAFIASQPPATQAISGLTNNTTEAGNFPVKLDAKFWKICLPRLKYWNPAVPMLVNRTEDQSSPATMSIYFRQTSSSSDPASTIEAVRNMLPLAQQPHSSTTNEHPAPPPEEDERVVTIDMKNVHSDTILTEFLAKTGATVINPTPDEQVEMRQVEERAERAAIDRAIVKKFIDDKRREERMTALAKQEAEAIKAANQ</sequence>
<dbReference type="AlphaFoldDB" id="A0A7C8MUM1"/>
<dbReference type="FunFam" id="1.10.10.140:FF:000001">
    <property type="entry name" value="Cytochrome c oxidase subunit 6B1"/>
    <property type="match status" value="1"/>
</dbReference>
<evidence type="ECO:0000313" key="10">
    <source>
        <dbReference type="Proteomes" id="UP000481858"/>
    </source>
</evidence>
<dbReference type="GO" id="GO:0005743">
    <property type="term" value="C:mitochondrial inner membrane"/>
    <property type="evidence" value="ECO:0007669"/>
    <property type="project" value="UniProtKB-SubCell"/>
</dbReference>
<gene>
    <name evidence="9" type="ORF">GQX73_g4808</name>
</gene>
<reference evidence="9 10" key="1">
    <citation type="submission" date="2019-12" db="EMBL/GenBank/DDBJ databases">
        <title>Draft genome sequence of the ascomycete Xylaria multiplex DSM 110363.</title>
        <authorList>
            <person name="Buettner E."/>
            <person name="Kellner H."/>
        </authorList>
    </citation>
    <scope>NUCLEOTIDE SEQUENCE [LARGE SCALE GENOMIC DNA]</scope>
    <source>
        <strain evidence="9 10">DSM 110363</strain>
    </source>
</reference>
<evidence type="ECO:0000256" key="7">
    <source>
        <dbReference type="ARBA" id="ARBA00082359"/>
    </source>
</evidence>
<dbReference type="InParanoid" id="A0A7C8MUM1"/>
<dbReference type="PANTHER" id="PTHR11387">
    <property type="entry name" value="CYTOCHROME C OXIDASE SUBUNIT 6B"/>
    <property type="match status" value="1"/>
</dbReference>
<keyword evidence="5" id="KW-1015">Disulfide bond</keyword>
<dbReference type="EMBL" id="WUBL01000046">
    <property type="protein sequence ID" value="KAF2968727.1"/>
    <property type="molecule type" value="Genomic_DNA"/>
</dbReference>
<evidence type="ECO:0000313" key="9">
    <source>
        <dbReference type="EMBL" id="KAF2968727.1"/>
    </source>
</evidence>
<keyword evidence="10" id="KW-1185">Reference proteome</keyword>
<dbReference type="GO" id="GO:0006123">
    <property type="term" value="P:mitochondrial electron transport, cytochrome c to oxygen"/>
    <property type="evidence" value="ECO:0007669"/>
    <property type="project" value="UniProtKB-ARBA"/>
</dbReference>
<dbReference type="Gene3D" id="1.10.10.140">
    <property type="entry name" value="Cytochrome c oxidase, subunit VIb"/>
    <property type="match status" value="1"/>
</dbReference>
<comment type="similarity">
    <text evidence="3">Belongs to the cytochrome c oxidase subunit 6B family.</text>
</comment>
<evidence type="ECO:0000256" key="6">
    <source>
        <dbReference type="ARBA" id="ARBA00074891"/>
    </source>
</evidence>
<dbReference type="CDD" id="cd00926">
    <property type="entry name" value="Cyt_c_Oxidase_VIb"/>
    <property type="match status" value="1"/>
</dbReference>
<accession>A0A7C8MUM1</accession>
<dbReference type="Pfam" id="PF05047">
    <property type="entry name" value="L51_S25_CI-B8"/>
    <property type="match status" value="1"/>
</dbReference>
<evidence type="ECO:0000256" key="1">
    <source>
        <dbReference type="ARBA" id="ARBA00004137"/>
    </source>
</evidence>
<dbReference type="SUPFAM" id="SSF47694">
    <property type="entry name" value="Cytochrome c oxidase subunit h"/>
    <property type="match status" value="1"/>
</dbReference>
<comment type="subcellular location">
    <subcellularLocation>
        <location evidence="1">Mitochondrion inner membrane</location>
        <topology evidence="1">Peripheral membrane protein</topology>
        <orientation evidence="1">Intermembrane side</orientation>
    </subcellularLocation>
</comment>
<name>A0A7C8MUM1_9PEZI</name>
<protein>
    <recommendedName>
        <fullName evidence="6">Cytochrome c oxidase subunit 12, mitochondrial</fullName>
    </recommendedName>
    <alternativeName>
        <fullName evidence="7">Cytochrome c oxidase polypeptide VIb</fullName>
    </alternativeName>
</protein>